<dbReference type="Proteomes" id="UP000785679">
    <property type="component" value="Unassembled WGS sequence"/>
</dbReference>
<keyword evidence="2" id="KW-1185">Reference proteome</keyword>
<dbReference type="AlphaFoldDB" id="A0A8J8SVC7"/>
<gene>
    <name evidence="1" type="ORF">FGO68_gene15112</name>
</gene>
<dbReference type="EMBL" id="RRYP01029740">
    <property type="protein sequence ID" value="TNV71661.1"/>
    <property type="molecule type" value="Genomic_DNA"/>
</dbReference>
<evidence type="ECO:0000313" key="2">
    <source>
        <dbReference type="Proteomes" id="UP000785679"/>
    </source>
</evidence>
<name>A0A8J8SVC7_HALGN</name>
<reference evidence="1" key="1">
    <citation type="submission" date="2019-06" db="EMBL/GenBank/DDBJ databases">
        <authorList>
            <person name="Zheng W."/>
        </authorList>
    </citation>
    <scope>NUCLEOTIDE SEQUENCE</scope>
    <source>
        <strain evidence="1">QDHG01</strain>
    </source>
</reference>
<organism evidence="1 2">
    <name type="scientific">Halteria grandinella</name>
    <dbReference type="NCBI Taxonomy" id="5974"/>
    <lineage>
        <taxon>Eukaryota</taxon>
        <taxon>Sar</taxon>
        <taxon>Alveolata</taxon>
        <taxon>Ciliophora</taxon>
        <taxon>Intramacronucleata</taxon>
        <taxon>Spirotrichea</taxon>
        <taxon>Stichotrichia</taxon>
        <taxon>Sporadotrichida</taxon>
        <taxon>Halteriidae</taxon>
        <taxon>Halteria</taxon>
    </lineage>
</organism>
<proteinExistence type="predicted"/>
<sequence>MQQICTLFRNAIETHLKVNLFRRIEVQVVPSEIKVRKLNSDEIRNQKQCSTYLMFHSVSANGSFLKKLISSLLKVTVTAQSEQTEPENLLFLKYCRESWNHRPVQQV</sequence>
<evidence type="ECO:0000313" key="1">
    <source>
        <dbReference type="EMBL" id="TNV71661.1"/>
    </source>
</evidence>
<protein>
    <submittedName>
        <fullName evidence="1">Uncharacterized protein</fullName>
    </submittedName>
</protein>
<accession>A0A8J8SVC7</accession>
<comment type="caution">
    <text evidence="1">The sequence shown here is derived from an EMBL/GenBank/DDBJ whole genome shotgun (WGS) entry which is preliminary data.</text>
</comment>